<accession>A0A9W9DXQ9</accession>
<keyword evidence="1" id="KW-0812">Transmembrane</keyword>
<proteinExistence type="predicted"/>
<gene>
    <name evidence="2" type="ORF">J3R30DRAFT_3399495</name>
</gene>
<organism evidence="2 3">
    <name type="scientific">Lentinula aciculospora</name>
    <dbReference type="NCBI Taxonomy" id="153920"/>
    <lineage>
        <taxon>Eukaryota</taxon>
        <taxon>Fungi</taxon>
        <taxon>Dikarya</taxon>
        <taxon>Basidiomycota</taxon>
        <taxon>Agaricomycotina</taxon>
        <taxon>Agaricomycetes</taxon>
        <taxon>Agaricomycetidae</taxon>
        <taxon>Agaricales</taxon>
        <taxon>Marasmiineae</taxon>
        <taxon>Omphalotaceae</taxon>
        <taxon>Lentinula</taxon>
    </lineage>
</organism>
<dbReference type="EMBL" id="JAOTPV010000001">
    <property type="protein sequence ID" value="KAJ4490060.1"/>
    <property type="molecule type" value="Genomic_DNA"/>
</dbReference>
<evidence type="ECO:0000256" key="1">
    <source>
        <dbReference type="SAM" id="Phobius"/>
    </source>
</evidence>
<evidence type="ECO:0000313" key="2">
    <source>
        <dbReference type="EMBL" id="KAJ4490060.1"/>
    </source>
</evidence>
<dbReference type="Proteomes" id="UP001150266">
    <property type="component" value="Unassembled WGS sequence"/>
</dbReference>
<keyword evidence="1" id="KW-0472">Membrane</keyword>
<dbReference type="OrthoDB" id="2964885at2759"/>
<evidence type="ECO:0000313" key="3">
    <source>
        <dbReference type="Proteomes" id="UP001150266"/>
    </source>
</evidence>
<comment type="caution">
    <text evidence="2">The sequence shown here is derived from an EMBL/GenBank/DDBJ whole genome shotgun (WGS) entry which is preliminary data.</text>
</comment>
<keyword evidence="3" id="KW-1185">Reference proteome</keyword>
<reference evidence="2" key="1">
    <citation type="submission" date="2022-08" db="EMBL/GenBank/DDBJ databases">
        <title>A Global Phylogenomic Analysis of the Shiitake Genus Lentinula.</title>
        <authorList>
            <consortium name="DOE Joint Genome Institute"/>
            <person name="Sierra-Patev S."/>
            <person name="Min B."/>
            <person name="Naranjo-Ortiz M."/>
            <person name="Looney B."/>
            <person name="Konkel Z."/>
            <person name="Slot J.C."/>
            <person name="Sakamoto Y."/>
            <person name="Steenwyk J.L."/>
            <person name="Rokas A."/>
            <person name="Carro J."/>
            <person name="Camarero S."/>
            <person name="Ferreira P."/>
            <person name="Molpeceres G."/>
            <person name="Ruiz-Duenas F.J."/>
            <person name="Serrano A."/>
            <person name="Henrissat B."/>
            <person name="Drula E."/>
            <person name="Hughes K.W."/>
            <person name="Mata J.L."/>
            <person name="Ishikawa N.K."/>
            <person name="Vargas-Isla R."/>
            <person name="Ushijima S."/>
            <person name="Smith C.A."/>
            <person name="Ahrendt S."/>
            <person name="Andreopoulos W."/>
            <person name="He G."/>
            <person name="Labutti K."/>
            <person name="Lipzen A."/>
            <person name="Ng V."/>
            <person name="Riley R."/>
            <person name="Sandor L."/>
            <person name="Barry K."/>
            <person name="Martinez A.T."/>
            <person name="Xiao Y."/>
            <person name="Gibbons J.G."/>
            <person name="Terashima K."/>
            <person name="Grigoriev I.V."/>
            <person name="Hibbett D.S."/>
        </authorList>
    </citation>
    <scope>NUCLEOTIDE SEQUENCE</scope>
    <source>
        <strain evidence="2">JLM2183</strain>
    </source>
</reference>
<name>A0A9W9DXQ9_9AGAR</name>
<protein>
    <submittedName>
        <fullName evidence="2">Uncharacterized protein</fullName>
    </submittedName>
</protein>
<feature type="transmembrane region" description="Helical" evidence="1">
    <location>
        <begin position="53"/>
        <end position="76"/>
    </location>
</feature>
<sequence length="460" mass="49788">METLTELTTEFTTSTLPYGQLTTIPTYTGIVTIVTPLPTGKIEPNPILRNKSAIVGVIVAGVLVLVGGILVFLYVLRKRRQRVLWRTKSPDAPYTERSGRVLIRGHPLSTVSRPLAAQEWQPPLVSEIGDENEDEDEQFYSGQYEGPVTLPAVQEEEYGSIMAAVHNYGLVSHNESRSSSVVPRPVMGEADESGSQVEHLISFDEAHGINSPAECQIGEAKHGWVQADLSTPDPFADPEPDSLFSMMHSPGTPSIKYRPLSQSGASSLQVFSPISSLNHFSLGVNTKVSDRLRGGSNSALGLSTVDTAATLNPPSPHIDFDLSSCPSSLLNPPVRPKFTGTLTDLAFSSGPPVLPPIMPVASPGESVESYHPDGLLDPALLESKALQNEEGPRRDPSLESLVDYVDYTRPISSIIFHRPPTIDSCMEGIEEEGKNARDNMSGSPAVRAYHDKLLGTKQNF</sequence>
<dbReference type="AlphaFoldDB" id="A0A9W9DXQ9"/>
<keyword evidence="1" id="KW-1133">Transmembrane helix</keyword>
<dbReference type="CDD" id="cd12087">
    <property type="entry name" value="TM_EGFR-like"/>
    <property type="match status" value="1"/>
</dbReference>